<comment type="caution">
    <text evidence="1">The sequence shown here is derived from an EMBL/GenBank/DDBJ whole genome shotgun (WGS) entry which is preliminary data.</text>
</comment>
<organism evidence="1 2">
    <name type="scientific">Candidatus Jidaibacter acanthamoebae</name>
    <dbReference type="NCBI Taxonomy" id="86105"/>
    <lineage>
        <taxon>Bacteria</taxon>
        <taxon>Pseudomonadati</taxon>
        <taxon>Pseudomonadota</taxon>
        <taxon>Alphaproteobacteria</taxon>
        <taxon>Rickettsiales</taxon>
        <taxon>Candidatus Midichloriaceae</taxon>
        <taxon>Candidatus Jidaibacter</taxon>
    </lineage>
</organism>
<dbReference type="Proteomes" id="UP000031258">
    <property type="component" value="Unassembled WGS sequence"/>
</dbReference>
<proteinExistence type="predicted"/>
<dbReference type="AlphaFoldDB" id="A0A0C1QL24"/>
<protein>
    <submittedName>
        <fullName evidence="1">Uncharacterized protein</fullName>
    </submittedName>
</protein>
<reference evidence="1 2" key="1">
    <citation type="submission" date="2014-11" db="EMBL/GenBank/DDBJ databases">
        <title>A Rickettsiales Symbiont of Amoebae With Ancient Features.</title>
        <authorList>
            <person name="Schulz F."/>
            <person name="Martijn J."/>
            <person name="Wascher F."/>
            <person name="Kostanjsek R."/>
            <person name="Ettema T.J."/>
            <person name="Horn M."/>
        </authorList>
    </citation>
    <scope>NUCLEOTIDE SEQUENCE [LARGE SCALE GENOMIC DNA]</scope>
    <source>
        <strain evidence="1 2">UWC36</strain>
    </source>
</reference>
<evidence type="ECO:0000313" key="1">
    <source>
        <dbReference type="EMBL" id="KIE06199.1"/>
    </source>
</evidence>
<gene>
    <name evidence="1" type="ORF">NF27_BF00010</name>
</gene>
<sequence length="64" mass="7269">MNLSIGLSDIKNKLIGYLDLPISLSTIINRSILHISFPFRFDIEDIVVTNPPQNSQTNIHIKHI</sequence>
<dbReference type="RefSeq" id="WP_039454622.1">
    <property type="nucleotide sequence ID" value="NZ_JSWE01000031.1"/>
</dbReference>
<dbReference type="EMBL" id="JSWE01000031">
    <property type="protein sequence ID" value="KIE06199.1"/>
    <property type="molecule type" value="Genomic_DNA"/>
</dbReference>
<keyword evidence="2" id="KW-1185">Reference proteome</keyword>
<name>A0A0C1QL24_9RICK</name>
<accession>A0A0C1QL24</accession>
<evidence type="ECO:0000313" key="2">
    <source>
        <dbReference type="Proteomes" id="UP000031258"/>
    </source>
</evidence>